<keyword evidence="2" id="KW-1185">Reference proteome</keyword>
<accession>A0A8S4SI71</accession>
<sequence length="76" mass="8763">MVRAIELEDGDLLEKWSTLSLELANTTSQILGSKSHKSDDWYDENNQALTEAIAKHRAVLRLHQVKQVEEHTYLIM</sequence>
<proteinExistence type="predicted"/>
<comment type="caution">
    <text evidence="1">The sequence shown here is derived from an EMBL/GenBank/DDBJ whole genome shotgun (WGS) entry which is preliminary data.</text>
</comment>
<reference evidence="1" key="1">
    <citation type="submission" date="2022-03" db="EMBL/GenBank/DDBJ databases">
        <authorList>
            <person name="Lindestad O."/>
        </authorList>
    </citation>
    <scope>NUCLEOTIDE SEQUENCE</scope>
</reference>
<protein>
    <submittedName>
        <fullName evidence="1">Jg14955 protein</fullName>
    </submittedName>
</protein>
<dbReference type="Proteomes" id="UP000838756">
    <property type="component" value="Unassembled WGS sequence"/>
</dbReference>
<organism evidence="1 2">
    <name type="scientific">Pararge aegeria aegeria</name>
    <dbReference type="NCBI Taxonomy" id="348720"/>
    <lineage>
        <taxon>Eukaryota</taxon>
        <taxon>Metazoa</taxon>
        <taxon>Ecdysozoa</taxon>
        <taxon>Arthropoda</taxon>
        <taxon>Hexapoda</taxon>
        <taxon>Insecta</taxon>
        <taxon>Pterygota</taxon>
        <taxon>Neoptera</taxon>
        <taxon>Endopterygota</taxon>
        <taxon>Lepidoptera</taxon>
        <taxon>Glossata</taxon>
        <taxon>Ditrysia</taxon>
        <taxon>Papilionoidea</taxon>
        <taxon>Nymphalidae</taxon>
        <taxon>Satyrinae</taxon>
        <taxon>Satyrini</taxon>
        <taxon>Parargina</taxon>
        <taxon>Pararge</taxon>
    </lineage>
</organism>
<evidence type="ECO:0000313" key="2">
    <source>
        <dbReference type="Proteomes" id="UP000838756"/>
    </source>
</evidence>
<name>A0A8S4SI71_9NEOP</name>
<dbReference type="OrthoDB" id="410381at2759"/>
<evidence type="ECO:0000313" key="1">
    <source>
        <dbReference type="EMBL" id="CAH2266787.1"/>
    </source>
</evidence>
<dbReference type="AlphaFoldDB" id="A0A8S4SI71"/>
<dbReference type="EMBL" id="CAKXAJ010026313">
    <property type="protein sequence ID" value="CAH2266787.1"/>
    <property type="molecule type" value="Genomic_DNA"/>
</dbReference>
<gene>
    <name evidence="1" type="primary">jg14955</name>
    <name evidence="1" type="ORF">PAEG_LOCUS25394</name>
</gene>